<proteinExistence type="predicted"/>
<dbReference type="EMBL" id="FQZN01000005">
    <property type="protein sequence ID" value="SHI64307.1"/>
    <property type="molecule type" value="Genomic_DNA"/>
</dbReference>
<sequence>MNFVYMYMRSFNICNIAKAYIIPRKDCFLLFFSLPCFRYFKIY</sequence>
<dbReference type="AlphaFoldDB" id="A0A1M6CTG0"/>
<dbReference type="Proteomes" id="UP000184192">
    <property type="component" value="Unassembled WGS sequence"/>
</dbReference>
<accession>A0A1M6CTG0</accession>
<evidence type="ECO:0000313" key="2">
    <source>
        <dbReference type="Proteomes" id="UP000184192"/>
    </source>
</evidence>
<name>A0A1M6CTG0_9BACE</name>
<evidence type="ECO:0000313" key="1">
    <source>
        <dbReference type="EMBL" id="SHI64307.1"/>
    </source>
</evidence>
<protein>
    <submittedName>
        <fullName evidence="1">Uncharacterized protein</fullName>
    </submittedName>
</protein>
<gene>
    <name evidence="1" type="ORF">SAMN05444350_10539</name>
</gene>
<reference evidence="2" key="1">
    <citation type="submission" date="2016-11" db="EMBL/GenBank/DDBJ databases">
        <authorList>
            <person name="Varghese N."/>
            <person name="Submissions S."/>
        </authorList>
    </citation>
    <scope>NUCLEOTIDE SEQUENCE [LARGE SCALE GENOMIC DNA]</scope>
    <source>
        <strain evidence="2">DSM 26884</strain>
    </source>
</reference>
<keyword evidence="2" id="KW-1185">Reference proteome</keyword>
<organism evidence="1 2">
    <name type="scientific">Bacteroides stercorirosoris</name>
    <dbReference type="NCBI Taxonomy" id="871324"/>
    <lineage>
        <taxon>Bacteria</taxon>
        <taxon>Pseudomonadati</taxon>
        <taxon>Bacteroidota</taxon>
        <taxon>Bacteroidia</taxon>
        <taxon>Bacteroidales</taxon>
        <taxon>Bacteroidaceae</taxon>
        <taxon>Bacteroides</taxon>
    </lineage>
</organism>